<keyword evidence="1" id="KW-0472">Membrane</keyword>
<dbReference type="EMBL" id="BAAAZE010000008">
    <property type="protein sequence ID" value="GAA4023307.1"/>
    <property type="molecule type" value="Genomic_DNA"/>
</dbReference>
<name>A0ABP7TAD8_9BURK</name>
<dbReference type="InterPro" id="IPR021446">
    <property type="entry name" value="DUF3096"/>
</dbReference>
<evidence type="ECO:0000313" key="2">
    <source>
        <dbReference type="EMBL" id="GAA4023307.1"/>
    </source>
</evidence>
<keyword evidence="1" id="KW-0812">Transmembrane</keyword>
<proteinExistence type="predicted"/>
<organism evidence="2 3">
    <name type="scientific">Actimicrobium antarcticum</name>
    <dbReference type="NCBI Taxonomy" id="1051899"/>
    <lineage>
        <taxon>Bacteria</taxon>
        <taxon>Pseudomonadati</taxon>
        <taxon>Pseudomonadota</taxon>
        <taxon>Betaproteobacteria</taxon>
        <taxon>Burkholderiales</taxon>
        <taxon>Oxalobacteraceae</taxon>
        <taxon>Actimicrobium</taxon>
    </lineage>
</organism>
<sequence length="50" mass="5418">MNINLTLAPLVSLIAGILILVMPRLLNFIVAIYLILIGLIGLFGTGKFLH</sequence>
<evidence type="ECO:0000256" key="1">
    <source>
        <dbReference type="SAM" id="Phobius"/>
    </source>
</evidence>
<dbReference type="RefSeq" id="WP_344763241.1">
    <property type="nucleotide sequence ID" value="NZ_BAAAZE010000008.1"/>
</dbReference>
<reference evidence="3" key="1">
    <citation type="journal article" date="2019" name="Int. J. Syst. Evol. Microbiol.">
        <title>The Global Catalogue of Microorganisms (GCM) 10K type strain sequencing project: providing services to taxonomists for standard genome sequencing and annotation.</title>
        <authorList>
            <consortium name="The Broad Institute Genomics Platform"/>
            <consortium name="The Broad Institute Genome Sequencing Center for Infectious Disease"/>
            <person name="Wu L."/>
            <person name="Ma J."/>
        </authorList>
    </citation>
    <scope>NUCLEOTIDE SEQUENCE [LARGE SCALE GENOMIC DNA]</scope>
    <source>
        <strain evidence="3">JCM 16673</strain>
    </source>
</reference>
<dbReference type="Proteomes" id="UP001501353">
    <property type="component" value="Unassembled WGS sequence"/>
</dbReference>
<dbReference type="Pfam" id="PF11295">
    <property type="entry name" value="DUF3096"/>
    <property type="match status" value="1"/>
</dbReference>
<feature type="transmembrane region" description="Helical" evidence="1">
    <location>
        <begin position="5"/>
        <end position="22"/>
    </location>
</feature>
<keyword evidence="1" id="KW-1133">Transmembrane helix</keyword>
<evidence type="ECO:0000313" key="3">
    <source>
        <dbReference type="Proteomes" id="UP001501353"/>
    </source>
</evidence>
<protein>
    <recommendedName>
        <fullName evidence="4">DUF3096 domain-containing protein</fullName>
    </recommendedName>
</protein>
<gene>
    <name evidence="2" type="ORF">GCM10022212_20860</name>
</gene>
<accession>A0ABP7TAD8</accession>
<evidence type="ECO:0008006" key="4">
    <source>
        <dbReference type="Google" id="ProtNLM"/>
    </source>
</evidence>
<feature type="transmembrane region" description="Helical" evidence="1">
    <location>
        <begin position="28"/>
        <end position="49"/>
    </location>
</feature>
<comment type="caution">
    <text evidence="2">The sequence shown here is derived from an EMBL/GenBank/DDBJ whole genome shotgun (WGS) entry which is preliminary data.</text>
</comment>
<keyword evidence="3" id="KW-1185">Reference proteome</keyword>